<feature type="compositionally biased region" description="Basic and acidic residues" evidence="1">
    <location>
        <begin position="169"/>
        <end position="184"/>
    </location>
</feature>
<dbReference type="GO" id="GO:0034090">
    <property type="term" value="P:maintenance of meiotic sister chromatid cohesion"/>
    <property type="evidence" value="ECO:0007669"/>
    <property type="project" value="InterPro"/>
</dbReference>
<dbReference type="EMBL" id="CM017881">
    <property type="protein sequence ID" value="KAG1362513.1"/>
    <property type="molecule type" value="Genomic_DNA"/>
</dbReference>
<dbReference type="OrthoDB" id="770508at2759"/>
<gene>
    <name evidence="2" type="ORF">COCNU_10G007320</name>
</gene>
<feature type="region of interest" description="Disordered" evidence="1">
    <location>
        <begin position="169"/>
        <end position="206"/>
    </location>
</feature>
<feature type="region of interest" description="Disordered" evidence="1">
    <location>
        <begin position="143"/>
        <end position="162"/>
    </location>
</feature>
<protein>
    <submittedName>
        <fullName evidence="2">Shugoshin-1-like</fullName>
    </submittedName>
</protein>
<reference evidence="2" key="1">
    <citation type="journal article" date="2017" name="Gigascience">
        <title>The genome draft of coconut (Cocos nucifera).</title>
        <authorList>
            <person name="Xiao Y."/>
            <person name="Xu P."/>
            <person name="Fan H."/>
            <person name="Baudouin L."/>
            <person name="Xia W."/>
            <person name="Bocs S."/>
            <person name="Xu J."/>
            <person name="Li Q."/>
            <person name="Guo A."/>
            <person name="Zhou L."/>
            <person name="Li J."/>
            <person name="Wu Y."/>
            <person name="Ma Z."/>
            <person name="Armero A."/>
            <person name="Issali A.E."/>
            <person name="Liu N."/>
            <person name="Peng M."/>
            <person name="Yang Y."/>
        </authorList>
    </citation>
    <scope>NUCLEOTIDE SEQUENCE</scope>
    <source>
        <tissue evidence="2">Spear leaf of Hainan Tall coconut</tissue>
    </source>
</reference>
<name>A0A8K0N8E8_COCNU</name>
<evidence type="ECO:0000313" key="3">
    <source>
        <dbReference type="Proteomes" id="UP000797356"/>
    </source>
</evidence>
<evidence type="ECO:0000313" key="2">
    <source>
        <dbReference type="EMBL" id="KAG1362513.1"/>
    </source>
</evidence>
<organism evidence="2 3">
    <name type="scientific">Cocos nucifera</name>
    <name type="common">Coconut palm</name>
    <dbReference type="NCBI Taxonomy" id="13894"/>
    <lineage>
        <taxon>Eukaryota</taxon>
        <taxon>Viridiplantae</taxon>
        <taxon>Streptophyta</taxon>
        <taxon>Embryophyta</taxon>
        <taxon>Tracheophyta</taxon>
        <taxon>Spermatophyta</taxon>
        <taxon>Magnoliopsida</taxon>
        <taxon>Liliopsida</taxon>
        <taxon>Arecaceae</taxon>
        <taxon>Arecoideae</taxon>
        <taxon>Cocoseae</taxon>
        <taxon>Attaleinae</taxon>
        <taxon>Cocos</taxon>
    </lineage>
</organism>
<feature type="compositionally biased region" description="Polar residues" evidence="1">
    <location>
        <begin position="152"/>
        <end position="162"/>
    </location>
</feature>
<dbReference type="PANTHER" id="PTHR34373:SF9">
    <property type="entry name" value="SHUGOSHIN 2"/>
    <property type="match status" value="1"/>
</dbReference>
<accession>A0A8K0N8E8</accession>
<dbReference type="Proteomes" id="UP000797356">
    <property type="component" value="Chromosome 10"/>
</dbReference>
<dbReference type="GO" id="GO:0000775">
    <property type="term" value="C:chromosome, centromeric region"/>
    <property type="evidence" value="ECO:0007669"/>
    <property type="project" value="InterPro"/>
</dbReference>
<comment type="caution">
    <text evidence="2">The sequence shown here is derived from an EMBL/GenBank/DDBJ whole genome shotgun (WGS) entry which is preliminary data.</text>
</comment>
<evidence type="ECO:0000256" key="1">
    <source>
        <dbReference type="SAM" id="MobiDB-lite"/>
    </source>
</evidence>
<dbReference type="PANTHER" id="PTHR34373">
    <property type="entry name" value="SHUGOSHIN 2"/>
    <property type="match status" value="1"/>
</dbReference>
<reference evidence="2" key="2">
    <citation type="submission" date="2019-07" db="EMBL/GenBank/DDBJ databases">
        <authorList>
            <person name="Yang Y."/>
            <person name="Bocs S."/>
            <person name="Baudouin L."/>
        </authorList>
    </citation>
    <scope>NUCLEOTIDE SEQUENCE</scope>
    <source>
        <tissue evidence="2">Spear leaf of Hainan Tall coconut</tissue>
    </source>
</reference>
<dbReference type="AlphaFoldDB" id="A0A8K0N8E8"/>
<proteinExistence type="predicted"/>
<dbReference type="GO" id="GO:0045144">
    <property type="term" value="P:meiotic sister chromatid segregation"/>
    <property type="evidence" value="ECO:0007669"/>
    <property type="project" value="InterPro"/>
</dbReference>
<keyword evidence="3" id="KW-1185">Reference proteome</keyword>
<dbReference type="InterPro" id="IPR044693">
    <property type="entry name" value="SGO_plant"/>
</dbReference>
<sequence>MACIGKKLKAMQHVLGCMAAALRTKTLELEEAKTLYKQHKQPHKNINIEFKENKNKLAEFVPDASHLASYQRTCSPHGMRKLRSLSLGTTTITHQVAVKEKNECRRSLRRRSSNLNAEHCEPTEELFEIEDVKFPIRSLSGDPMHEDCSAQLDPSSAQPTSDAIMNPEKVEFQEEKSSSKDWHQGSRRSSLGRPMRRAAEEVSYYKEAPLNVKMRRGV</sequence>